<organism evidence="1">
    <name type="scientific">uncultured bacterium Contig26</name>
    <dbReference type="NCBI Taxonomy" id="1393545"/>
    <lineage>
        <taxon>Bacteria</taxon>
        <taxon>environmental samples</taxon>
    </lineage>
</organism>
<dbReference type="AlphaFoldDB" id="W0FLY8"/>
<proteinExistence type="predicted"/>
<sequence length="53" mass="6240">MKRGWNMENIIEIRNRRITINTDMHREDYCKTAILFEVLDGSVMFSYGTACVP</sequence>
<accession>W0FLY8</accession>
<dbReference type="EMBL" id="KC246795">
    <property type="protein sequence ID" value="AHF24474.1"/>
    <property type="molecule type" value="Genomic_DNA"/>
</dbReference>
<protein>
    <submittedName>
        <fullName evidence="1">Uncharacterized protein</fullName>
    </submittedName>
</protein>
<evidence type="ECO:0000313" key="1">
    <source>
        <dbReference type="EMBL" id="AHF24474.1"/>
    </source>
</evidence>
<reference evidence="1" key="1">
    <citation type="journal article" date="2013" name="PLoS ONE">
        <title>Metagenomic insights into the carbohydrate-active enzymes carried by the microorganisms adhering to solid digesta in the rumen of cows.</title>
        <authorList>
            <person name="Wang L."/>
            <person name="Hatem A."/>
            <person name="Catalyurek U.V."/>
            <person name="Morrison M."/>
            <person name="Yu Z."/>
        </authorList>
    </citation>
    <scope>NUCLEOTIDE SEQUENCE</scope>
</reference>
<name>W0FLY8_9BACT</name>